<evidence type="ECO:0000256" key="1">
    <source>
        <dbReference type="ARBA" id="ARBA00004651"/>
    </source>
</evidence>
<sequence>MLPRSSPLSLRRSPRRSPGPSAPPSPGPSARRARRPGRPSSRGAALGYGLPAAVLLLGAAALLSVGIGTRALSPGEVWHGLFTPSGTRADEIVRELRLPRTLIGLAAGAALGLAGTLMQALTRNPLADPGILGVNAGAATAVVTGIGLLGLHSPAAYTWLALAGAGAAAILVQALAGGRQATPVRLMLAGTALNAALFAYVNGLQLLDLNTLDGMRFWTLGTLARQDTGHLVQILPFLLAGTLLGAALTGPLNALALGEDTARSLGAHVARTRWLSVAAITLLCGATTALCGPIGFVGLMIPHAVRAFTGPDVRWMVPYSMLLASATLLLSDVAGRLLARPSEIEVGVVTSAVGGVVLIVLVRGRRLSAR</sequence>
<reference evidence="10 11" key="1">
    <citation type="journal article" date="2014" name="Int. J. Syst. Evol. Microbiol.">
        <title>Streptomyces hoynatensis sp. nov., isolated from deep marine sediment.</title>
        <authorList>
            <person name="Veyisoglu A."/>
            <person name="Sahin N."/>
        </authorList>
    </citation>
    <scope>NUCLEOTIDE SEQUENCE [LARGE SCALE GENOMIC DNA]</scope>
    <source>
        <strain evidence="10 11">KCTC 29097</strain>
    </source>
</reference>
<keyword evidence="7 9" id="KW-0472">Membrane</keyword>
<dbReference type="PANTHER" id="PTHR30472">
    <property type="entry name" value="FERRIC ENTEROBACTIN TRANSPORT SYSTEM PERMEASE PROTEIN"/>
    <property type="match status" value="1"/>
</dbReference>
<keyword evidence="11" id="KW-1185">Reference proteome</keyword>
<comment type="similarity">
    <text evidence="2">Belongs to the binding-protein-dependent transport system permease family. FecCD subfamily.</text>
</comment>
<feature type="transmembrane region" description="Helical" evidence="9">
    <location>
        <begin position="130"/>
        <end position="151"/>
    </location>
</feature>
<accession>A0A3A9Z921</accession>
<dbReference type="RefSeq" id="WP_120677379.1">
    <property type="nucleotide sequence ID" value="NZ_RBAL01000004.1"/>
</dbReference>
<feature type="transmembrane region" description="Helical" evidence="9">
    <location>
        <begin position="188"/>
        <end position="207"/>
    </location>
</feature>
<dbReference type="AlphaFoldDB" id="A0A3A9Z921"/>
<feature type="transmembrane region" description="Helical" evidence="9">
    <location>
        <begin position="234"/>
        <end position="256"/>
    </location>
</feature>
<name>A0A3A9Z921_9ACTN</name>
<comment type="caution">
    <text evidence="10">The sequence shown here is derived from an EMBL/GenBank/DDBJ whole genome shotgun (WGS) entry which is preliminary data.</text>
</comment>
<dbReference type="SUPFAM" id="SSF81345">
    <property type="entry name" value="ABC transporter involved in vitamin B12 uptake, BtuC"/>
    <property type="match status" value="1"/>
</dbReference>
<dbReference type="Pfam" id="PF01032">
    <property type="entry name" value="FecCD"/>
    <property type="match status" value="1"/>
</dbReference>
<feature type="transmembrane region" description="Helical" evidence="9">
    <location>
        <begin position="277"/>
        <end position="301"/>
    </location>
</feature>
<comment type="subcellular location">
    <subcellularLocation>
        <location evidence="1">Cell membrane</location>
        <topology evidence="1">Multi-pass membrane protein</topology>
    </subcellularLocation>
</comment>
<evidence type="ECO:0000256" key="4">
    <source>
        <dbReference type="ARBA" id="ARBA00022475"/>
    </source>
</evidence>
<dbReference type="Gene3D" id="1.10.3470.10">
    <property type="entry name" value="ABC transporter involved in vitamin B12 uptake, BtuC"/>
    <property type="match status" value="1"/>
</dbReference>
<dbReference type="PANTHER" id="PTHR30472:SF1">
    <property type="entry name" value="FE(3+) DICITRATE TRANSPORT SYSTEM PERMEASE PROTEIN FECC-RELATED"/>
    <property type="match status" value="1"/>
</dbReference>
<dbReference type="GO" id="GO:0005886">
    <property type="term" value="C:plasma membrane"/>
    <property type="evidence" value="ECO:0007669"/>
    <property type="project" value="UniProtKB-SubCell"/>
</dbReference>
<feature type="compositionally biased region" description="Low complexity" evidence="8">
    <location>
        <begin position="1"/>
        <end position="19"/>
    </location>
</feature>
<evidence type="ECO:0000256" key="6">
    <source>
        <dbReference type="ARBA" id="ARBA00022989"/>
    </source>
</evidence>
<keyword evidence="4" id="KW-1003">Cell membrane</keyword>
<dbReference type="Proteomes" id="UP000272474">
    <property type="component" value="Unassembled WGS sequence"/>
</dbReference>
<evidence type="ECO:0000256" key="5">
    <source>
        <dbReference type="ARBA" id="ARBA00022692"/>
    </source>
</evidence>
<dbReference type="InterPro" id="IPR000522">
    <property type="entry name" value="ABC_transptr_permease_BtuC"/>
</dbReference>
<keyword evidence="6 9" id="KW-1133">Transmembrane helix</keyword>
<dbReference type="GO" id="GO:0022857">
    <property type="term" value="F:transmembrane transporter activity"/>
    <property type="evidence" value="ECO:0007669"/>
    <property type="project" value="InterPro"/>
</dbReference>
<evidence type="ECO:0000313" key="11">
    <source>
        <dbReference type="Proteomes" id="UP000272474"/>
    </source>
</evidence>
<protein>
    <submittedName>
        <fullName evidence="10">Iron ABC transporter permease</fullName>
    </submittedName>
</protein>
<organism evidence="10 11">
    <name type="scientific">Streptomyces hoynatensis</name>
    <dbReference type="NCBI Taxonomy" id="1141874"/>
    <lineage>
        <taxon>Bacteria</taxon>
        <taxon>Bacillati</taxon>
        <taxon>Actinomycetota</taxon>
        <taxon>Actinomycetes</taxon>
        <taxon>Kitasatosporales</taxon>
        <taxon>Streptomycetaceae</taxon>
        <taxon>Streptomyces</taxon>
    </lineage>
</organism>
<evidence type="ECO:0000256" key="2">
    <source>
        <dbReference type="ARBA" id="ARBA00007935"/>
    </source>
</evidence>
<evidence type="ECO:0000256" key="8">
    <source>
        <dbReference type="SAM" id="MobiDB-lite"/>
    </source>
</evidence>
<dbReference type="InterPro" id="IPR037294">
    <property type="entry name" value="ABC_BtuC-like"/>
</dbReference>
<dbReference type="GO" id="GO:0033214">
    <property type="term" value="P:siderophore-iron import into cell"/>
    <property type="evidence" value="ECO:0007669"/>
    <property type="project" value="TreeGrafter"/>
</dbReference>
<dbReference type="FunFam" id="1.10.3470.10:FF:000001">
    <property type="entry name" value="Vitamin B12 ABC transporter permease BtuC"/>
    <property type="match status" value="1"/>
</dbReference>
<evidence type="ECO:0000256" key="7">
    <source>
        <dbReference type="ARBA" id="ARBA00023136"/>
    </source>
</evidence>
<gene>
    <name evidence="10" type="ORF">D7294_08865</name>
</gene>
<feature type="transmembrane region" description="Helical" evidence="9">
    <location>
        <begin position="157"/>
        <end position="176"/>
    </location>
</feature>
<proteinExistence type="inferred from homology"/>
<feature type="region of interest" description="Disordered" evidence="8">
    <location>
        <begin position="1"/>
        <end position="42"/>
    </location>
</feature>
<keyword evidence="3" id="KW-0813">Transport</keyword>
<evidence type="ECO:0000256" key="3">
    <source>
        <dbReference type="ARBA" id="ARBA00022448"/>
    </source>
</evidence>
<keyword evidence="5 9" id="KW-0812">Transmembrane</keyword>
<evidence type="ECO:0000313" key="10">
    <source>
        <dbReference type="EMBL" id="RKN43816.1"/>
    </source>
</evidence>
<dbReference type="CDD" id="cd06550">
    <property type="entry name" value="TM_ABC_iron-siderophores_like"/>
    <property type="match status" value="1"/>
</dbReference>
<dbReference type="EMBL" id="RBAL01000004">
    <property type="protein sequence ID" value="RKN43816.1"/>
    <property type="molecule type" value="Genomic_DNA"/>
</dbReference>
<feature type="transmembrane region" description="Helical" evidence="9">
    <location>
        <begin position="44"/>
        <end position="67"/>
    </location>
</feature>
<evidence type="ECO:0000256" key="9">
    <source>
        <dbReference type="SAM" id="Phobius"/>
    </source>
</evidence>
<feature type="transmembrane region" description="Helical" evidence="9">
    <location>
        <begin position="101"/>
        <end position="118"/>
    </location>
</feature>
<dbReference type="OrthoDB" id="9782305at2"/>
<feature type="transmembrane region" description="Helical" evidence="9">
    <location>
        <begin position="346"/>
        <end position="364"/>
    </location>
</feature>